<keyword evidence="1" id="KW-0472">Membrane</keyword>
<dbReference type="InterPro" id="IPR052022">
    <property type="entry name" value="26kDa_periplasmic_antigen"/>
</dbReference>
<dbReference type="Gene3D" id="3.30.110.170">
    <property type="entry name" value="Protein of unknown function (DUF541), domain 1"/>
    <property type="match status" value="1"/>
</dbReference>
<feature type="transmembrane region" description="Helical" evidence="1">
    <location>
        <begin position="6"/>
        <end position="27"/>
    </location>
</feature>
<dbReference type="Pfam" id="PF04402">
    <property type="entry name" value="SIMPL"/>
    <property type="match status" value="1"/>
</dbReference>
<dbReference type="Proteomes" id="UP000034190">
    <property type="component" value="Unassembled WGS sequence"/>
</dbReference>
<dbReference type="PANTHER" id="PTHR34387:SF1">
    <property type="entry name" value="PERIPLASMIC IMMUNOGENIC PROTEIN"/>
    <property type="match status" value="1"/>
</dbReference>
<dbReference type="InterPro" id="IPR007497">
    <property type="entry name" value="SIMPL/DUF541"/>
</dbReference>
<proteinExistence type="predicted"/>
<dbReference type="AlphaFoldDB" id="A0A0G0UR93"/>
<evidence type="ECO:0000313" key="2">
    <source>
        <dbReference type="EMBL" id="KKR91263.1"/>
    </source>
</evidence>
<accession>A0A0G0UR93</accession>
<keyword evidence="1" id="KW-1133">Transmembrane helix</keyword>
<reference evidence="2 3" key="1">
    <citation type="journal article" date="2015" name="Nature">
        <title>rRNA introns, odd ribosomes, and small enigmatic genomes across a large radiation of phyla.</title>
        <authorList>
            <person name="Brown C.T."/>
            <person name="Hug L.A."/>
            <person name="Thomas B.C."/>
            <person name="Sharon I."/>
            <person name="Castelle C.J."/>
            <person name="Singh A."/>
            <person name="Wilkins M.J."/>
            <person name="Williams K.H."/>
            <person name="Banfield J.F."/>
        </authorList>
    </citation>
    <scope>NUCLEOTIDE SEQUENCE [LARGE SCALE GENOMIC DNA]</scope>
</reference>
<protein>
    <recommendedName>
        <fullName evidence="4">26 kDa periplasmic immunogenic protein</fullName>
    </recommendedName>
</protein>
<sequence>MIPNKIVTIFIGAFLTLGTIYLALLSWNAYKAHDYIGISPKTAHSIVIVGEGKVIGVPDIANIQLGYSVEKSTVAAAQKDNTDKMNSMIDKLKKDFKIDAKDIQTANYYISPQYDWNNGKQTLRGYLVSQNLNVKLRQMDKVSSIIEIAGSVGLNQVGNLSFAIDNPEKLKQEAREKALAQAKEKAEALSKVVGVKLGKVISFSESANQPGPIYGNYALSEKLGLGGGGAAPAVEAGSNEITIIATVEYEIL</sequence>
<keyword evidence="1" id="KW-0812">Transmembrane</keyword>
<evidence type="ECO:0008006" key="4">
    <source>
        <dbReference type="Google" id="ProtNLM"/>
    </source>
</evidence>
<evidence type="ECO:0000313" key="3">
    <source>
        <dbReference type="Proteomes" id="UP000034190"/>
    </source>
</evidence>
<comment type="caution">
    <text evidence="2">The sequence shown here is derived from an EMBL/GenBank/DDBJ whole genome shotgun (WGS) entry which is preliminary data.</text>
</comment>
<dbReference type="PANTHER" id="PTHR34387">
    <property type="entry name" value="SLR1258 PROTEIN"/>
    <property type="match status" value="1"/>
</dbReference>
<organism evidence="2 3">
    <name type="scientific">Candidatus Falkowbacteria bacterium GW2011_GWA2_41_14</name>
    <dbReference type="NCBI Taxonomy" id="1618635"/>
    <lineage>
        <taxon>Bacteria</taxon>
        <taxon>Candidatus Falkowiibacteriota</taxon>
    </lineage>
</organism>
<dbReference type="EMBL" id="LCAP01000011">
    <property type="protein sequence ID" value="KKR91263.1"/>
    <property type="molecule type" value="Genomic_DNA"/>
</dbReference>
<name>A0A0G0UR93_9BACT</name>
<dbReference type="Gene3D" id="3.30.70.2970">
    <property type="entry name" value="Protein of unknown function (DUF541), domain 2"/>
    <property type="match status" value="1"/>
</dbReference>
<gene>
    <name evidence="2" type="ORF">UU43_C0011G0007</name>
</gene>
<evidence type="ECO:0000256" key="1">
    <source>
        <dbReference type="SAM" id="Phobius"/>
    </source>
</evidence>
<dbReference type="GO" id="GO:0006974">
    <property type="term" value="P:DNA damage response"/>
    <property type="evidence" value="ECO:0007669"/>
    <property type="project" value="TreeGrafter"/>
</dbReference>